<proteinExistence type="predicted"/>
<feature type="region of interest" description="Disordered" evidence="1">
    <location>
        <begin position="101"/>
        <end position="152"/>
    </location>
</feature>
<dbReference type="InterPro" id="IPR035940">
    <property type="entry name" value="CAP_sf"/>
</dbReference>
<dbReference type="Pfam" id="PF00188">
    <property type="entry name" value="CAP"/>
    <property type="match status" value="1"/>
</dbReference>
<evidence type="ECO:0000256" key="1">
    <source>
        <dbReference type="SAM" id="MobiDB-lite"/>
    </source>
</evidence>
<name>A0A9X3F137_9BACT</name>
<dbReference type="InterPro" id="IPR014044">
    <property type="entry name" value="CAP_dom"/>
</dbReference>
<protein>
    <submittedName>
        <fullName evidence="3">CAP domain-containing protein</fullName>
    </submittedName>
</protein>
<organism evidence="3 4">
    <name type="scientific">Nannocystis pusilla</name>
    <dbReference type="NCBI Taxonomy" id="889268"/>
    <lineage>
        <taxon>Bacteria</taxon>
        <taxon>Pseudomonadati</taxon>
        <taxon>Myxococcota</taxon>
        <taxon>Polyangia</taxon>
        <taxon>Nannocystales</taxon>
        <taxon>Nannocystaceae</taxon>
        <taxon>Nannocystis</taxon>
    </lineage>
</organism>
<accession>A0A9X3F137</accession>
<dbReference type="Proteomes" id="UP001150924">
    <property type="component" value="Unassembled WGS sequence"/>
</dbReference>
<feature type="compositionally biased region" description="Polar residues" evidence="1">
    <location>
        <begin position="143"/>
        <end position="152"/>
    </location>
</feature>
<dbReference type="RefSeq" id="WP_267778857.1">
    <property type="nucleotide sequence ID" value="NZ_JAPNKE010000002.1"/>
</dbReference>
<dbReference type="CDD" id="cd05379">
    <property type="entry name" value="CAP_bacterial"/>
    <property type="match status" value="1"/>
</dbReference>
<dbReference type="AlphaFoldDB" id="A0A9X3F137"/>
<feature type="region of interest" description="Disordered" evidence="1">
    <location>
        <begin position="1"/>
        <end position="31"/>
    </location>
</feature>
<dbReference type="Gene3D" id="3.40.33.10">
    <property type="entry name" value="CAP"/>
    <property type="match status" value="1"/>
</dbReference>
<dbReference type="SUPFAM" id="SSF55797">
    <property type="entry name" value="PR-1-like"/>
    <property type="match status" value="1"/>
</dbReference>
<feature type="domain" description="SCP" evidence="2">
    <location>
        <begin position="54"/>
        <end position="99"/>
    </location>
</feature>
<feature type="compositionally biased region" description="Low complexity" evidence="1">
    <location>
        <begin position="17"/>
        <end position="26"/>
    </location>
</feature>
<dbReference type="PANTHER" id="PTHR31157">
    <property type="entry name" value="SCP DOMAIN-CONTAINING PROTEIN"/>
    <property type="match status" value="1"/>
</dbReference>
<evidence type="ECO:0000313" key="4">
    <source>
        <dbReference type="Proteomes" id="UP001150924"/>
    </source>
</evidence>
<evidence type="ECO:0000313" key="3">
    <source>
        <dbReference type="EMBL" id="MCY1014033.1"/>
    </source>
</evidence>
<evidence type="ECO:0000259" key="2">
    <source>
        <dbReference type="Pfam" id="PF00188"/>
    </source>
</evidence>
<reference evidence="3" key="1">
    <citation type="submission" date="2022-11" db="EMBL/GenBank/DDBJ databases">
        <title>Minimal conservation of predation-associated metabolite biosynthetic gene clusters underscores biosynthetic potential of Myxococcota including descriptions for ten novel species: Archangium lansinium sp. nov., Myxococcus landrumus sp. nov., Nannocystis bai.</title>
        <authorList>
            <person name="Ahearne A."/>
            <person name="Stevens C."/>
            <person name="Phillips K."/>
        </authorList>
    </citation>
    <scope>NUCLEOTIDE SEQUENCE</scope>
    <source>
        <strain evidence="3">Na p29</strain>
    </source>
</reference>
<keyword evidence="4" id="KW-1185">Reference proteome</keyword>
<gene>
    <name evidence="3" type="ORF">OV079_52645</name>
</gene>
<dbReference type="EMBL" id="JAPNKE010000002">
    <property type="protein sequence ID" value="MCY1014033.1"/>
    <property type="molecule type" value="Genomic_DNA"/>
</dbReference>
<sequence>MAASASRPCRRSPPRPSSLRRPQPLQGHGRQQLLQPHRLERLDLLPADHRRRVRKAAGENIAAGYSTAAQVVNGWMTSTGHCNNIMNGNYKHLGVGYYRPRAPPTSITGRRTSARTEPGPAPRASSSARRIGGAPRRFAAAPQPTSSSIVKS</sequence>
<dbReference type="PANTHER" id="PTHR31157:SF1">
    <property type="entry name" value="SCP DOMAIN-CONTAINING PROTEIN"/>
    <property type="match status" value="1"/>
</dbReference>
<comment type="caution">
    <text evidence="3">The sequence shown here is derived from an EMBL/GenBank/DDBJ whole genome shotgun (WGS) entry which is preliminary data.</text>
</comment>